<organism evidence="1 2">
    <name type="scientific">Oceanobacillus indicireducens</name>
    <dbReference type="NCBI Taxonomy" id="1004261"/>
    <lineage>
        <taxon>Bacteria</taxon>
        <taxon>Bacillati</taxon>
        <taxon>Bacillota</taxon>
        <taxon>Bacilli</taxon>
        <taxon>Bacillales</taxon>
        <taxon>Bacillaceae</taxon>
        <taxon>Oceanobacillus</taxon>
    </lineage>
</organism>
<reference evidence="1" key="1">
    <citation type="journal article" date="2014" name="Int. J. Syst. Evol. Microbiol.">
        <title>Complete genome sequence of Corynebacterium casei LMG S-19264T (=DSM 44701T), isolated from a smear-ripened cheese.</title>
        <authorList>
            <consortium name="US DOE Joint Genome Institute (JGI-PGF)"/>
            <person name="Walter F."/>
            <person name="Albersmeier A."/>
            <person name="Kalinowski J."/>
            <person name="Ruckert C."/>
        </authorList>
    </citation>
    <scope>NUCLEOTIDE SEQUENCE</scope>
    <source>
        <strain evidence="1">JCM 17251</strain>
    </source>
</reference>
<dbReference type="EMBL" id="BMOS01000013">
    <property type="protein sequence ID" value="GGN59115.1"/>
    <property type="molecule type" value="Genomic_DNA"/>
</dbReference>
<comment type="caution">
    <text evidence="1">The sequence shown here is derived from an EMBL/GenBank/DDBJ whole genome shotgun (WGS) entry which is preliminary data.</text>
</comment>
<proteinExistence type="predicted"/>
<accession>A0A918D2E3</accession>
<name>A0A918D2E3_9BACI</name>
<sequence length="100" mass="11795">MIGILNQLKEVGVHSIISDEQIFLEILEDNLNQAKKIDGLINDLLTEMESSNFKKVLLECLSIHLRRLNCTVDKMKSYIYKVSKKSNKYWDFRLRIMVNY</sequence>
<evidence type="ECO:0000313" key="1">
    <source>
        <dbReference type="EMBL" id="GGN59115.1"/>
    </source>
</evidence>
<reference evidence="1" key="2">
    <citation type="submission" date="2020-09" db="EMBL/GenBank/DDBJ databases">
        <authorList>
            <person name="Sun Q."/>
            <person name="Ohkuma M."/>
        </authorList>
    </citation>
    <scope>NUCLEOTIDE SEQUENCE</scope>
    <source>
        <strain evidence="1">JCM 17251</strain>
    </source>
</reference>
<gene>
    <name evidence="1" type="ORF">GCM10007971_21880</name>
</gene>
<evidence type="ECO:0000313" key="2">
    <source>
        <dbReference type="Proteomes" id="UP000624041"/>
    </source>
</evidence>
<dbReference type="Proteomes" id="UP000624041">
    <property type="component" value="Unassembled WGS sequence"/>
</dbReference>
<protein>
    <submittedName>
        <fullName evidence="1">Uncharacterized protein</fullName>
    </submittedName>
</protein>
<dbReference type="AlphaFoldDB" id="A0A918D2E3"/>
<dbReference type="RefSeq" id="WP_229782672.1">
    <property type="nucleotide sequence ID" value="NZ_BMOS01000013.1"/>
</dbReference>
<keyword evidence="2" id="KW-1185">Reference proteome</keyword>